<evidence type="ECO:0000256" key="5">
    <source>
        <dbReference type="PROSITE-ProRule" id="PRU10007"/>
    </source>
</evidence>
<dbReference type="GO" id="GO:0006081">
    <property type="term" value="P:aldehyde metabolic process"/>
    <property type="evidence" value="ECO:0007669"/>
    <property type="project" value="InterPro"/>
</dbReference>
<feature type="active site" evidence="4 5">
    <location>
        <position position="209"/>
    </location>
</feature>
<dbReference type="AlphaFoldDB" id="A0A9D9H7K7"/>
<dbReference type="Gene3D" id="3.40.309.10">
    <property type="entry name" value="Aldehyde Dehydrogenase, Chain A, domain 2"/>
    <property type="match status" value="1"/>
</dbReference>
<dbReference type="FunFam" id="3.40.309.10:FF:000003">
    <property type="entry name" value="Aldehyde dehydrogenase"/>
    <property type="match status" value="1"/>
</dbReference>
<accession>A0A9D9H7K7</accession>
<dbReference type="Pfam" id="PF00171">
    <property type="entry name" value="Aldedh"/>
    <property type="match status" value="1"/>
</dbReference>
<dbReference type="PANTHER" id="PTHR43570">
    <property type="entry name" value="ALDEHYDE DEHYDROGENASE"/>
    <property type="match status" value="1"/>
</dbReference>
<dbReference type="PROSITE" id="PS00070">
    <property type="entry name" value="ALDEHYDE_DEHYDR_CYS"/>
    <property type="match status" value="1"/>
</dbReference>
<dbReference type="GO" id="GO:0004029">
    <property type="term" value="F:aldehyde dehydrogenase (NAD+) activity"/>
    <property type="evidence" value="ECO:0007669"/>
    <property type="project" value="TreeGrafter"/>
</dbReference>
<comment type="similarity">
    <text evidence="1 3 6">Belongs to the aldehyde dehydrogenase family.</text>
</comment>
<reference evidence="8" key="1">
    <citation type="submission" date="2020-10" db="EMBL/GenBank/DDBJ databases">
        <authorList>
            <person name="Gilroy R."/>
        </authorList>
    </citation>
    <scope>NUCLEOTIDE SEQUENCE</scope>
    <source>
        <strain evidence="8">C6-149</strain>
    </source>
</reference>
<dbReference type="InterPro" id="IPR016161">
    <property type="entry name" value="Ald_DH/histidinol_DH"/>
</dbReference>
<name>A0A9D9H7K7_9LACO</name>
<dbReference type="PANTHER" id="PTHR43570:SF16">
    <property type="entry name" value="ALDEHYDE DEHYDROGENASE TYPE III, ISOFORM Q"/>
    <property type="match status" value="1"/>
</dbReference>
<dbReference type="InterPro" id="IPR016162">
    <property type="entry name" value="Ald_DH_N"/>
</dbReference>
<comment type="caution">
    <text evidence="8">The sequence shown here is derived from an EMBL/GenBank/DDBJ whole genome shotgun (WGS) entry which is preliminary data.</text>
</comment>
<dbReference type="PIRSF" id="PIRSF036492">
    <property type="entry name" value="ALDH"/>
    <property type="match status" value="1"/>
</dbReference>
<dbReference type="InterPro" id="IPR016160">
    <property type="entry name" value="Ald_DH_CS_CYS"/>
</dbReference>
<dbReference type="PROSITE" id="PS00687">
    <property type="entry name" value="ALDEHYDE_DEHYDR_GLU"/>
    <property type="match status" value="1"/>
</dbReference>
<evidence type="ECO:0000256" key="3">
    <source>
        <dbReference type="PIRNR" id="PIRNR036492"/>
    </source>
</evidence>
<feature type="active site" evidence="4">
    <location>
        <position position="243"/>
    </location>
</feature>
<dbReference type="Proteomes" id="UP000823614">
    <property type="component" value="Unassembled WGS sequence"/>
</dbReference>
<evidence type="ECO:0000313" key="9">
    <source>
        <dbReference type="Proteomes" id="UP000823614"/>
    </source>
</evidence>
<dbReference type="InterPro" id="IPR012394">
    <property type="entry name" value="Aldehyde_DH_NAD(P)"/>
</dbReference>
<organism evidence="8 9">
    <name type="scientific">Candidatus Gallilactobacillus intestinavium</name>
    <dbReference type="NCBI Taxonomy" id="2840838"/>
    <lineage>
        <taxon>Bacteria</taxon>
        <taxon>Bacillati</taxon>
        <taxon>Bacillota</taxon>
        <taxon>Bacilli</taxon>
        <taxon>Lactobacillales</taxon>
        <taxon>Lactobacillaceae</taxon>
        <taxon>Lactobacillaceae incertae sedis</taxon>
        <taxon>Candidatus Gallilactobacillus</taxon>
    </lineage>
</organism>
<evidence type="ECO:0000313" key="8">
    <source>
        <dbReference type="EMBL" id="MBO8441076.1"/>
    </source>
</evidence>
<protein>
    <recommendedName>
        <fullName evidence="3">Aldehyde dehydrogenase</fullName>
    </recommendedName>
</protein>
<evidence type="ECO:0000256" key="2">
    <source>
        <dbReference type="ARBA" id="ARBA00023002"/>
    </source>
</evidence>
<evidence type="ECO:0000256" key="1">
    <source>
        <dbReference type="ARBA" id="ARBA00009986"/>
    </source>
</evidence>
<feature type="domain" description="Aldehyde dehydrogenase" evidence="7">
    <location>
        <begin position="4"/>
        <end position="428"/>
    </location>
</feature>
<dbReference type="SUPFAM" id="SSF53720">
    <property type="entry name" value="ALDH-like"/>
    <property type="match status" value="1"/>
</dbReference>
<evidence type="ECO:0000259" key="7">
    <source>
        <dbReference type="Pfam" id="PF00171"/>
    </source>
</evidence>
<evidence type="ECO:0000256" key="4">
    <source>
        <dbReference type="PIRSR" id="PIRSR036492-1"/>
    </source>
</evidence>
<proteinExistence type="inferred from homology"/>
<dbReference type="GO" id="GO:0005737">
    <property type="term" value="C:cytoplasm"/>
    <property type="evidence" value="ECO:0007669"/>
    <property type="project" value="TreeGrafter"/>
</dbReference>
<dbReference type="InterPro" id="IPR029510">
    <property type="entry name" value="Ald_DH_CS_GLU"/>
</dbReference>
<evidence type="ECO:0000256" key="6">
    <source>
        <dbReference type="RuleBase" id="RU003345"/>
    </source>
</evidence>
<dbReference type="InterPro" id="IPR015590">
    <property type="entry name" value="Aldehyde_DH_dom"/>
</dbReference>
<dbReference type="EMBL" id="JADIMP010000024">
    <property type="protein sequence ID" value="MBO8441076.1"/>
    <property type="molecule type" value="Genomic_DNA"/>
</dbReference>
<dbReference type="InterPro" id="IPR016163">
    <property type="entry name" value="Ald_DH_C"/>
</dbReference>
<sequence length="459" mass="52084">MEIKRLVSLQRNFFQTGKTLSYDFRERMLNKLYKLIKDNELLLEKSLYEDLHKSFYESYETELGIVLAEITYFKKHLKKMMKPRHVKTPLHQFLSYSKIYMRPYGVVLNISPWNYPIQLALDVLVGSIASGNCTIIKVSSEASHTVQVLINLLNESFDSEYIYCLDGDKDLVQNLIQQNPDYIMFTGSSQTGKQIMKQAANHLIPVTLELGGKSPCIIDQTANLKLAAKRIVWGKFMNAGQTCIAPDYLLVQKQIVEPLISNIKVEIKNTFGDNPIKSSIYPHIINEVQFQKLKNSLSKTQLSKGIDVVGGLYDEKCNAIGPTIISNSDFNDPLMEEEIFGPILPIISFDNLEKIVNELRKMAAPLAMYVFSKDKKIIEYLFSSINCGGGCINDTISHFANNHLPFGGVGNSGMGNYHGINSFITLSHQQSVLNKSNLIDIPFKYLNHQNNFLLKYFLH</sequence>
<keyword evidence="2 3" id="KW-0560">Oxidoreductase</keyword>
<reference evidence="8" key="2">
    <citation type="journal article" date="2021" name="PeerJ">
        <title>Extensive microbial diversity within the chicken gut microbiome revealed by metagenomics and culture.</title>
        <authorList>
            <person name="Gilroy R."/>
            <person name="Ravi A."/>
            <person name="Getino M."/>
            <person name="Pursley I."/>
            <person name="Horton D.L."/>
            <person name="Alikhan N.F."/>
            <person name="Baker D."/>
            <person name="Gharbi K."/>
            <person name="Hall N."/>
            <person name="Watson M."/>
            <person name="Adriaenssens E.M."/>
            <person name="Foster-Nyarko E."/>
            <person name="Jarju S."/>
            <person name="Secka A."/>
            <person name="Antonio M."/>
            <person name="Oren A."/>
            <person name="Chaudhuri R.R."/>
            <person name="La Ragione R."/>
            <person name="Hildebrand F."/>
            <person name="Pallen M.J."/>
        </authorList>
    </citation>
    <scope>NUCLEOTIDE SEQUENCE</scope>
    <source>
        <strain evidence="8">C6-149</strain>
    </source>
</reference>
<gene>
    <name evidence="8" type="ORF">IAA89_01300</name>
</gene>
<dbReference type="Gene3D" id="3.40.605.10">
    <property type="entry name" value="Aldehyde Dehydrogenase, Chain A, domain 1"/>
    <property type="match status" value="1"/>
</dbReference>